<gene>
    <name evidence="2" type="primary">DNMT3B</name>
    <name evidence="2" type="ORF">SPIL2461_LOCUS14253</name>
</gene>
<evidence type="ECO:0000256" key="1">
    <source>
        <dbReference type="SAM" id="MobiDB-lite"/>
    </source>
</evidence>
<keyword evidence="3" id="KW-1185">Reference proteome</keyword>
<dbReference type="Proteomes" id="UP000649617">
    <property type="component" value="Unassembled WGS sequence"/>
</dbReference>
<comment type="caution">
    <text evidence="2">The sequence shown here is derived from an EMBL/GenBank/DDBJ whole genome shotgun (WGS) entry which is preliminary data.</text>
</comment>
<feature type="region of interest" description="Disordered" evidence="1">
    <location>
        <begin position="199"/>
        <end position="234"/>
    </location>
</feature>
<sequence>MTVTSRALDLPALVAKAGVSDLCARYLTERGLRSIGAIALIASDQAAFVQAIVDPLSSGWQGASETFRLTAEEWPIGKATLLYLELWSRGMEAGGSIQSAADRRARQSLPEALLLGAEAIVTPEGEFQAEAAEDAWDPRSMLSILDGLQSIRYLFVLLQMGDEQDVHAFFDVLERKARGRDEIIGHTILWQETMAKDLHEPDKPGKEEAMGGGEAAAQGQRRQRRRKGPSGIRGSDINYFNAKLKPQAVLADAADFGLVSRPRLWWTRVDWSKCTDYKWSRSGKIHRIHVAALRDDLQKLDMWGYSFGKEVVAGLQLLPCFTTPAPTESGRSDLCAVHYQEAVMLRSPQGKLEVAPPFLKEQAHHLPVDFTKHDLCSDRDRHRLLGNSWHKGVAAFLFQIVLEHGMFVVQEPGDQPSDPSQSSCVKEAFACVREWHFPITRVKTPVGSGVPHWDFSAQLQPVALQPLPLEPGLEVVLNIVSSRMLSEIQSLVAELRQDTDSWYASVPHHVARTLHPVGQPRFEVLAFLSLLRECGYPDVPALAEDFRTGFPLLGELRHTPGWRPRLDDAYSRPISVESFRQLNQHGRLDPHWRHMLEEVLQEVQAGRMEGPFTAPKTWPKLTVGVALHGLPLTPLPEGECFVARAFSVSQTGADGRQKIRRCEAYRRSFHNSTIQVGDRPEHDDIEVYISALRRAHSLGMQPEIWCHDFSDAYRAYPVLDPAHAYLLLGQRPGRRYGAIERFHSAPRHQCGILTAQRTPSAGFADACYS</sequence>
<dbReference type="EMBL" id="CAJNIZ010032624">
    <property type="protein sequence ID" value="CAE7538686.1"/>
    <property type="molecule type" value="Genomic_DNA"/>
</dbReference>
<proteinExistence type="predicted"/>
<feature type="compositionally biased region" description="Basic and acidic residues" evidence="1">
    <location>
        <begin position="199"/>
        <end position="209"/>
    </location>
</feature>
<dbReference type="OrthoDB" id="447386at2759"/>
<reference evidence="2" key="1">
    <citation type="submission" date="2021-02" db="EMBL/GenBank/DDBJ databases">
        <authorList>
            <person name="Dougan E. K."/>
            <person name="Rhodes N."/>
            <person name="Thang M."/>
            <person name="Chan C."/>
        </authorList>
    </citation>
    <scope>NUCLEOTIDE SEQUENCE</scope>
</reference>
<protein>
    <submittedName>
        <fullName evidence="2">DNMT3B protein</fullName>
    </submittedName>
</protein>
<name>A0A812TUN0_SYMPI</name>
<evidence type="ECO:0000313" key="2">
    <source>
        <dbReference type="EMBL" id="CAE7538686.1"/>
    </source>
</evidence>
<organism evidence="2 3">
    <name type="scientific">Symbiodinium pilosum</name>
    <name type="common">Dinoflagellate</name>
    <dbReference type="NCBI Taxonomy" id="2952"/>
    <lineage>
        <taxon>Eukaryota</taxon>
        <taxon>Sar</taxon>
        <taxon>Alveolata</taxon>
        <taxon>Dinophyceae</taxon>
        <taxon>Suessiales</taxon>
        <taxon>Symbiodiniaceae</taxon>
        <taxon>Symbiodinium</taxon>
    </lineage>
</organism>
<evidence type="ECO:0000313" key="3">
    <source>
        <dbReference type="Proteomes" id="UP000649617"/>
    </source>
</evidence>
<dbReference type="AlphaFoldDB" id="A0A812TUN0"/>
<accession>A0A812TUN0</accession>